<organism evidence="1">
    <name type="scientific">Rhodothermus marinus</name>
    <name type="common">Rhodothermus obamensis</name>
    <dbReference type="NCBI Taxonomy" id="29549"/>
    <lineage>
        <taxon>Bacteria</taxon>
        <taxon>Pseudomonadati</taxon>
        <taxon>Rhodothermota</taxon>
        <taxon>Rhodothermia</taxon>
        <taxon>Rhodothermales</taxon>
        <taxon>Rhodothermaceae</taxon>
        <taxon>Rhodothermus</taxon>
    </lineage>
</organism>
<comment type="caution">
    <text evidence="1">The sequence shown here is derived from an EMBL/GenBank/DDBJ whole genome shotgun (WGS) entry which is preliminary data.</text>
</comment>
<protein>
    <submittedName>
        <fullName evidence="1">Uncharacterized protein</fullName>
    </submittedName>
</protein>
<proteinExistence type="predicted"/>
<accession>A0A7V2AYJ4</accession>
<dbReference type="EMBL" id="DSGB01000001">
    <property type="protein sequence ID" value="HER95024.1"/>
    <property type="molecule type" value="Genomic_DNA"/>
</dbReference>
<sequence>MRWYYLQSAEQETAIVHGLAFLDQHAKQLPPELVKAYRAALMVMKARYAFWPQAKMNYLQQGLPVLDQLVDQDPKHTEIRILRLLSIYYLPFFLGRKTMARQDMQMLTTQLLLGEAVLPAAYQRMMVEFLLANAPLEPAQRAQLQSLYAQLRHSTLTLP</sequence>
<gene>
    <name evidence="1" type="ORF">ENO59_00665</name>
</gene>
<evidence type="ECO:0000313" key="1">
    <source>
        <dbReference type="EMBL" id="HER95024.1"/>
    </source>
</evidence>
<dbReference type="AlphaFoldDB" id="A0A7V2AYJ4"/>
<reference evidence="1" key="1">
    <citation type="journal article" date="2020" name="mSystems">
        <title>Genome- and Community-Level Interaction Insights into Carbon Utilization and Element Cycling Functions of Hydrothermarchaeota in Hydrothermal Sediment.</title>
        <authorList>
            <person name="Zhou Z."/>
            <person name="Liu Y."/>
            <person name="Xu W."/>
            <person name="Pan J."/>
            <person name="Luo Z.H."/>
            <person name="Li M."/>
        </authorList>
    </citation>
    <scope>NUCLEOTIDE SEQUENCE [LARGE SCALE GENOMIC DNA]</scope>
    <source>
        <strain evidence="1">SpSt-143</strain>
    </source>
</reference>
<name>A0A7V2AYJ4_RHOMR</name>